<comment type="caution">
    <text evidence="6">The sequence shown here is derived from an EMBL/GenBank/DDBJ whole genome shotgun (WGS) entry which is preliminary data.</text>
</comment>
<evidence type="ECO:0000256" key="1">
    <source>
        <dbReference type="ARBA" id="ARBA00010838"/>
    </source>
</evidence>
<keyword evidence="2" id="KW-0378">Hydrolase</keyword>
<dbReference type="PANTHER" id="PTHR10353:SF240">
    <property type="entry name" value="BETA-GLUCOSIDASE, PUTATIVE-RELATED"/>
    <property type="match status" value="1"/>
</dbReference>
<dbReference type="Gramene" id="Psat07G0587500-T1">
    <property type="protein sequence ID" value="KAI5390743.1"/>
    <property type="gene ID" value="KIW84_075875"/>
</dbReference>
<keyword evidence="3" id="KW-0326">Glycosidase</keyword>
<dbReference type="InterPro" id="IPR033132">
    <property type="entry name" value="GH_1_N_CS"/>
</dbReference>
<dbReference type="PROSITE" id="PS00653">
    <property type="entry name" value="GLYCOSYL_HYDROL_F1_2"/>
    <property type="match status" value="1"/>
</dbReference>
<evidence type="ECO:0000313" key="6">
    <source>
        <dbReference type="EMBL" id="KAI5390743.1"/>
    </source>
</evidence>
<dbReference type="OrthoDB" id="1336840at2759"/>
<organism evidence="6 7">
    <name type="scientific">Pisum sativum</name>
    <name type="common">Garden pea</name>
    <name type="synonym">Lathyrus oleraceus</name>
    <dbReference type="NCBI Taxonomy" id="3888"/>
    <lineage>
        <taxon>Eukaryota</taxon>
        <taxon>Viridiplantae</taxon>
        <taxon>Streptophyta</taxon>
        <taxon>Embryophyta</taxon>
        <taxon>Tracheophyta</taxon>
        <taxon>Spermatophyta</taxon>
        <taxon>Magnoliopsida</taxon>
        <taxon>eudicotyledons</taxon>
        <taxon>Gunneridae</taxon>
        <taxon>Pentapetalae</taxon>
        <taxon>rosids</taxon>
        <taxon>fabids</taxon>
        <taxon>Fabales</taxon>
        <taxon>Fabaceae</taxon>
        <taxon>Papilionoideae</taxon>
        <taxon>50 kb inversion clade</taxon>
        <taxon>NPAAA clade</taxon>
        <taxon>Hologalegina</taxon>
        <taxon>IRL clade</taxon>
        <taxon>Fabeae</taxon>
        <taxon>Lathyrus</taxon>
    </lineage>
</organism>
<keyword evidence="5" id="KW-0732">Signal</keyword>
<dbReference type="AlphaFoldDB" id="A0A9D5A1L8"/>
<dbReference type="Gene3D" id="3.20.20.80">
    <property type="entry name" value="Glycosidases"/>
    <property type="match status" value="1"/>
</dbReference>
<reference evidence="6 7" key="1">
    <citation type="journal article" date="2022" name="Nat. Genet.">
        <title>Improved pea reference genome and pan-genome highlight genomic features and evolutionary characteristics.</title>
        <authorList>
            <person name="Yang T."/>
            <person name="Liu R."/>
            <person name="Luo Y."/>
            <person name="Hu S."/>
            <person name="Wang D."/>
            <person name="Wang C."/>
            <person name="Pandey M.K."/>
            <person name="Ge S."/>
            <person name="Xu Q."/>
            <person name="Li N."/>
            <person name="Li G."/>
            <person name="Huang Y."/>
            <person name="Saxena R.K."/>
            <person name="Ji Y."/>
            <person name="Li M."/>
            <person name="Yan X."/>
            <person name="He Y."/>
            <person name="Liu Y."/>
            <person name="Wang X."/>
            <person name="Xiang C."/>
            <person name="Varshney R.K."/>
            <person name="Ding H."/>
            <person name="Gao S."/>
            <person name="Zong X."/>
        </authorList>
    </citation>
    <scope>NUCLEOTIDE SEQUENCE [LARGE SCALE GENOMIC DNA]</scope>
    <source>
        <strain evidence="6 7">cv. Zhongwan 6</strain>
    </source>
</reference>
<dbReference type="GO" id="GO:0008422">
    <property type="term" value="F:beta-glucosidase activity"/>
    <property type="evidence" value="ECO:0007669"/>
    <property type="project" value="TreeGrafter"/>
</dbReference>
<dbReference type="PRINTS" id="PR00131">
    <property type="entry name" value="GLHYDRLASE1"/>
</dbReference>
<dbReference type="InterPro" id="IPR017853">
    <property type="entry name" value="GH"/>
</dbReference>
<dbReference type="GO" id="GO:0005975">
    <property type="term" value="P:carbohydrate metabolic process"/>
    <property type="evidence" value="ECO:0007669"/>
    <property type="project" value="InterPro"/>
</dbReference>
<dbReference type="Proteomes" id="UP001058974">
    <property type="component" value="Chromosome 7"/>
</dbReference>
<feature type="signal peptide" evidence="5">
    <location>
        <begin position="1"/>
        <end position="25"/>
    </location>
</feature>
<dbReference type="Pfam" id="PF00232">
    <property type="entry name" value="Glyco_hydro_1"/>
    <property type="match status" value="1"/>
</dbReference>
<dbReference type="InterPro" id="IPR001360">
    <property type="entry name" value="Glyco_hydro_1"/>
</dbReference>
<comment type="similarity">
    <text evidence="1 4">Belongs to the glycosyl hydrolase 1 family.</text>
</comment>
<evidence type="ECO:0000256" key="3">
    <source>
        <dbReference type="ARBA" id="ARBA00023295"/>
    </source>
</evidence>
<feature type="chain" id="PRO_5039041779" evidence="5">
    <location>
        <begin position="26"/>
        <end position="548"/>
    </location>
</feature>
<evidence type="ECO:0000313" key="7">
    <source>
        <dbReference type="Proteomes" id="UP001058974"/>
    </source>
</evidence>
<evidence type="ECO:0000256" key="4">
    <source>
        <dbReference type="RuleBase" id="RU003690"/>
    </source>
</evidence>
<dbReference type="EMBL" id="JAMSHJ010000007">
    <property type="protein sequence ID" value="KAI5390743.1"/>
    <property type="molecule type" value="Genomic_DNA"/>
</dbReference>
<accession>A0A9D5A1L8</accession>
<gene>
    <name evidence="6" type="ORF">KIW84_075875</name>
</gene>
<evidence type="ECO:0000256" key="5">
    <source>
        <dbReference type="SAM" id="SignalP"/>
    </source>
</evidence>
<name>A0A9D5A1L8_PEA</name>
<sequence length="548" mass="62952">MAVFHINVFLLLSLLTITIVTPMNGFKPLGVHEVSDFNRSSFPKGFVFGTASSAYQYEGAAFEGGKGSSIWDNFTHKYPEKIRDRSNGDVAGDSYHKYKEDIELIKDLNMDAYRFSISWTRVLPKGKLSGGVNPEGIKYYNNLINELLAKGLQPYVTLFHWDVPQALEDEYGGFLNRRIVDDFRDYAELCFKEFGDRVKHWITINEPWSVSMNAYAFGKFAPGRCSDWLNLNCTGGDSGTEPYLTAHNQLLAHSATANLYRIKYKSSQRGIIGITLISHWYEPATIAKADVDASKRGLDFMFGWYMNPLTRGEYPKSMRTLVEKRLPKFSKEESRELKGSFDFLGLNYYSSYYAADAPHLRNAAQPAIQTDSLINATFEHNGKPLGPMSASSWLCIYPKGLHNLLLYTKKTYKDPVIYITENGRDEFNDPTLSLEESLLDTYRIDYYYRHLYYLETAIRDGVNVKGYFAWSLLDNFEWDSGLSLRFGLVFVDFKDDQKRHPKLSAEWFKNFLVKSVDVFDWLHFVLKQLLYLDVLTDVMTCLSSMLQD</sequence>
<dbReference type="SUPFAM" id="SSF51445">
    <property type="entry name" value="(Trans)glycosidases"/>
    <property type="match status" value="1"/>
</dbReference>
<protein>
    <submittedName>
        <fullName evidence="6">Uncharacterized protein</fullName>
    </submittedName>
</protein>
<dbReference type="FunFam" id="3.20.20.80:FF:000020">
    <property type="entry name" value="Beta-glucosidase 12"/>
    <property type="match status" value="1"/>
</dbReference>
<keyword evidence="7" id="KW-1185">Reference proteome</keyword>
<evidence type="ECO:0000256" key="2">
    <source>
        <dbReference type="ARBA" id="ARBA00022801"/>
    </source>
</evidence>
<proteinExistence type="inferred from homology"/>
<dbReference type="PANTHER" id="PTHR10353">
    <property type="entry name" value="GLYCOSYL HYDROLASE"/>
    <property type="match status" value="1"/>
</dbReference>